<dbReference type="Proteomes" id="UP001497514">
    <property type="component" value="Chromosome"/>
</dbReference>
<dbReference type="InterPro" id="IPR052737">
    <property type="entry name" value="Omega-amidase_YafV"/>
</dbReference>
<dbReference type="PROSITE" id="PS50263">
    <property type="entry name" value="CN_HYDROLASE"/>
    <property type="match status" value="1"/>
</dbReference>
<dbReference type="EMBL" id="OZ038524">
    <property type="protein sequence ID" value="CAL2075486.1"/>
    <property type="molecule type" value="Genomic_DNA"/>
</dbReference>
<accession>A0ABM9NQV4</accession>
<keyword evidence="2" id="KW-0378">Hydrolase</keyword>
<dbReference type="Gene3D" id="3.60.110.10">
    <property type="entry name" value="Carbon-nitrogen hydrolase"/>
    <property type="match status" value="1"/>
</dbReference>
<sequence>MNTYNKLKAVLIQSDLVWENPTENRIKFEEKINKLSSDVDLIILPEMFTTGFSMKANHLAETMSGDTVNWMKRLSKEKELYYNRLLFVYPSGKIDFYDKKHLFTLAGEQKIFTAGTKKNIVNYKDWKICLLICYDLRFPAWARNTDNYDLLLYVASWPSSRIEAWNTLLKARSIENMSYTIGVNRVGTDANGHQYNGNSVCYDMLGNCISKNNNSEEISLSITLDKEKQTEIRSKFGFLNDKDAFVFKACLNFI</sequence>
<proteinExistence type="predicted"/>
<organism evidence="2 3">
    <name type="scientific">Tenacibaculum dicentrarchi</name>
    <dbReference type="NCBI Taxonomy" id="669041"/>
    <lineage>
        <taxon>Bacteria</taxon>
        <taxon>Pseudomonadati</taxon>
        <taxon>Bacteroidota</taxon>
        <taxon>Flavobacteriia</taxon>
        <taxon>Flavobacteriales</taxon>
        <taxon>Flavobacteriaceae</taxon>
        <taxon>Tenacibaculum</taxon>
    </lineage>
</organism>
<dbReference type="SUPFAM" id="SSF56317">
    <property type="entry name" value="Carbon-nitrogen hydrolase"/>
    <property type="match status" value="1"/>
</dbReference>
<dbReference type="GO" id="GO:0050152">
    <property type="term" value="F:omega-amidase activity"/>
    <property type="evidence" value="ECO:0007669"/>
    <property type="project" value="UniProtKB-EC"/>
</dbReference>
<dbReference type="InterPro" id="IPR003010">
    <property type="entry name" value="C-N_Hydrolase"/>
</dbReference>
<dbReference type="Pfam" id="PF00795">
    <property type="entry name" value="CN_hydrolase"/>
    <property type="match status" value="1"/>
</dbReference>
<evidence type="ECO:0000259" key="1">
    <source>
        <dbReference type="PROSITE" id="PS50263"/>
    </source>
</evidence>
<dbReference type="InterPro" id="IPR036526">
    <property type="entry name" value="C-N_Hydrolase_sf"/>
</dbReference>
<name>A0ABM9NQV4_9FLAO</name>
<feature type="domain" description="CN hydrolase" evidence="1">
    <location>
        <begin position="7"/>
        <end position="226"/>
    </location>
</feature>
<evidence type="ECO:0000313" key="2">
    <source>
        <dbReference type="EMBL" id="CAL2075486.1"/>
    </source>
</evidence>
<dbReference type="PANTHER" id="PTHR47799">
    <property type="entry name" value="OMEGA-AMIDASE YAFV"/>
    <property type="match status" value="1"/>
</dbReference>
<protein>
    <submittedName>
        <fullName evidence="2">Omega-amidase YafV</fullName>
        <ecNumber evidence="2">3.5.1.3</ecNumber>
    </submittedName>
</protein>
<dbReference type="EC" id="3.5.1.3" evidence="2"/>
<gene>
    <name evidence="2" type="primary">yafV</name>
    <name evidence="2" type="ORF">TD3509T_0132</name>
</gene>
<reference evidence="2 3" key="1">
    <citation type="submission" date="2024-05" db="EMBL/GenBank/DDBJ databases">
        <authorList>
            <person name="Duchaud E."/>
        </authorList>
    </citation>
    <scope>NUCLEOTIDE SEQUENCE [LARGE SCALE GENOMIC DNA]</scope>
    <source>
        <strain evidence="2">Ena-SAMPLE-TAB-13-05-2024-13:56:06:370-140309</strain>
    </source>
</reference>
<dbReference type="RefSeq" id="WP_101902117.1">
    <property type="nucleotide sequence ID" value="NZ_OZ038524.1"/>
</dbReference>
<keyword evidence="3" id="KW-1185">Reference proteome</keyword>
<evidence type="ECO:0000313" key="3">
    <source>
        <dbReference type="Proteomes" id="UP001497514"/>
    </source>
</evidence>
<dbReference type="CDD" id="cd07575">
    <property type="entry name" value="Xc-1258_like"/>
    <property type="match status" value="1"/>
</dbReference>
<dbReference type="PANTHER" id="PTHR47799:SF1">
    <property type="entry name" value="OMEGA-AMIDASE YAFV"/>
    <property type="match status" value="1"/>
</dbReference>